<evidence type="ECO:0000313" key="2">
    <source>
        <dbReference type="RefSeq" id="XP_045145034.1"/>
    </source>
</evidence>
<accession>A0AC55CZW3</accession>
<proteinExistence type="predicted"/>
<gene>
    <name evidence="2" type="primary">FAM221B</name>
</gene>
<evidence type="ECO:0000313" key="1">
    <source>
        <dbReference type="Proteomes" id="UP000694863"/>
    </source>
</evidence>
<sequence length="594" mass="64653">MEAGKVTEEPHTGSDAEEHPSPKDPAAEDFQEPQPYEVPVEPSISETPLEPHSSMSPEVPVEPSISETPLEPHSSMSPEVPVEPSISETPLEPHSSMSPEVPVEPSISETPLEPHSSMSPEVPVEPSISETPLEPHSSMSPEVPVEPSISETPLEPHSSMSPLEPSGSNSPLGTHTSETPLEHSASGSLLEVTTSQTPLEINTSESLLAIYPAKIPLKQDSSRTPSKTSLSGASVGSHTSKDLVFQPSASSSKDDARKEVLHIEPSSSEAPQTKMPTLEAPDIKILPKPSLSGRSAQVHKDSTAGQKEEAEKGKEGAAVSDSTAPTAQPGCQLGKKKGKKPASRYTVRPVVPARQAELVEVAKAMHRDQFGAQVNHLFHWEKQAALSAIQTGLYIGWRCPHYLWDCFRIGDESRCFCGHLLKEHRIISGISVPCGVSQCRCLMFCFIPSRPEEVGEFWLTRRATFNPKAWRAQCRCKHSHEDHLATGSHPCRHQGCYCRFFESNFLCAACDRRWEEHETFFETGEARRRGGRPHGADYLPFAEMPALQEVIQHSSDLTAQESQGPSGLPSSQSAPPGLPGPNNPQRPPRSDTHT</sequence>
<organism evidence="1 2">
    <name type="scientific">Echinops telfairi</name>
    <name type="common">Lesser hedgehog tenrec</name>
    <dbReference type="NCBI Taxonomy" id="9371"/>
    <lineage>
        <taxon>Eukaryota</taxon>
        <taxon>Metazoa</taxon>
        <taxon>Chordata</taxon>
        <taxon>Craniata</taxon>
        <taxon>Vertebrata</taxon>
        <taxon>Euteleostomi</taxon>
        <taxon>Mammalia</taxon>
        <taxon>Eutheria</taxon>
        <taxon>Afrotheria</taxon>
        <taxon>Tenrecidae</taxon>
        <taxon>Tenrecinae</taxon>
        <taxon>Echinops</taxon>
    </lineage>
</organism>
<dbReference type="Proteomes" id="UP000694863">
    <property type="component" value="Unplaced"/>
</dbReference>
<protein>
    <submittedName>
        <fullName evidence="2">Protein FAM221B isoform X1</fullName>
    </submittedName>
</protein>
<dbReference type="RefSeq" id="XP_045145034.1">
    <property type="nucleotide sequence ID" value="XM_045289099.1"/>
</dbReference>
<name>A0AC55CZW3_ECHTE</name>
<reference evidence="2" key="1">
    <citation type="submission" date="2025-08" db="UniProtKB">
        <authorList>
            <consortium name="RefSeq"/>
        </authorList>
    </citation>
    <scope>IDENTIFICATION</scope>
</reference>
<keyword evidence="1" id="KW-1185">Reference proteome</keyword>